<evidence type="ECO:0000313" key="2">
    <source>
        <dbReference type="Proteomes" id="UP001338582"/>
    </source>
</evidence>
<evidence type="ECO:0008006" key="3">
    <source>
        <dbReference type="Google" id="ProtNLM"/>
    </source>
</evidence>
<dbReference type="InterPro" id="IPR012535">
    <property type="entry name" value="Cell_div_Cdc14"/>
</dbReference>
<dbReference type="PANTHER" id="PTHR34065:SF1">
    <property type="entry name" value="CELL DIVISION CONTROL PROTEIN 14"/>
    <property type="match status" value="1"/>
</dbReference>
<sequence>MRKELAEIIRGLSSRSLPEIGLALTALEAYLASLSPSLEQFSKTNTLDLRLNALIALQDSFQYNVVSLLLEALAYLGQSASPGETSQLLLLNHCMCGMLLIHSDSRRLFERRTNMDLVLSLLDKLHPLCTPKVCISVLSLLVHVLVKSSANLRVFEAAEGCKIVSQHLQVISASAGETEPGTEDLSLKVVEFFIFYLTDESGLEGQTRSIKYKADILRPHFAGIDELLRNLEEITTLKAPAAHHLMNGP</sequence>
<keyword evidence="2" id="KW-1185">Reference proteome</keyword>
<reference evidence="1 2" key="1">
    <citation type="submission" date="2023-10" db="EMBL/GenBank/DDBJ databases">
        <title>Draft Genome Sequence of Candida saopaulonensis from a very Premature Infant with Sepsis.</title>
        <authorList>
            <person name="Ning Y."/>
            <person name="Dai R."/>
            <person name="Xiao M."/>
            <person name="Xu Y."/>
            <person name="Yan Q."/>
            <person name="Zhang L."/>
        </authorList>
    </citation>
    <scope>NUCLEOTIDE SEQUENCE [LARGE SCALE GENOMIC DNA]</scope>
    <source>
        <strain evidence="1 2">19XY460</strain>
    </source>
</reference>
<dbReference type="EMBL" id="CP138897">
    <property type="protein sequence ID" value="WPK25725.1"/>
    <property type="molecule type" value="Genomic_DNA"/>
</dbReference>
<gene>
    <name evidence="1" type="ORF">PUMCH_003052</name>
</gene>
<proteinExistence type="predicted"/>
<dbReference type="Pfam" id="PF08045">
    <property type="entry name" value="CDC14"/>
    <property type="match status" value="1"/>
</dbReference>
<dbReference type="RefSeq" id="XP_062878107.1">
    <property type="nucleotide sequence ID" value="XM_063022037.1"/>
</dbReference>
<accession>A0AAX4HDE7</accession>
<dbReference type="AlphaFoldDB" id="A0AAX4HDE7"/>
<dbReference type="KEGG" id="asau:88174116"/>
<organism evidence="1 2">
    <name type="scientific">Australozyma saopauloensis</name>
    <dbReference type="NCBI Taxonomy" id="291208"/>
    <lineage>
        <taxon>Eukaryota</taxon>
        <taxon>Fungi</taxon>
        <taxon>Dikarya</taxon>
        <taxon>Ascomycota</taxon>
        <taxon>Saccharomycotina</taxon>
        <taxon>Pichiomycetes</taxon>
        <taxon>Metschnikowiaceae</taxon>
        <taxon>Australozyma</taxon>
    </lineage>
</organism>
<evidence type="ECO:0000313" key="1">
    <source>
        <dbReference type="EMBL" id="WPK25725.1"/>
    </source>
</evidence>
<dbReference type="Proteomes" id="UP001338582">
    <property type="component" value="Chromosome 4"/>
</dbReference>
<protein>
    <recommendedName>
        <fullName evidence="3">Cell division control protein 14</fullName>
    </recommendedName>
</protein>
<dbReference type="GeneID" id="88174116"/>
<dbReference type="PANTHER" id="PTHR34065">
    <property type="entry name" value="CELL DIVISION CONTROL PROTEIN 14"/>
    <property type="match status" value="1"/>
</dbReference>
<name>A0AAX4HDE7_9ASCO</name>